<feature type="compositionally biased region" description="Polar residues" evidence="1">
    <location>
        <begin position="1489"/>
        <end position="1512"/>
    </location>
</feature>
<feature type="compositionally biased region" description="Low complexity" evidence="1">
    <location>
        <begin position="938"/>
        <end position="955"/>
    </location>
</feature>
<feature type="compositionally biased region" description="Polar residues" evidence="1">
    <location>
        <begin position="1420"/>
        <end position="1431"/>
    </location>
</feature>
<feature type="region of interest" description="Disordered" evidence="1">
    <location>
        <begin position="1373"/>
        <end position="1399"/>
    </location>
</feature>
<feature type="compositionally biased region" description="Low complexity" evidence="1">
    <location>
        <begin position="522"/>
        <end position="533"/>
    </location>
</feature>
<dbReference type="InterPro" id="IPR018871">
    <property type="entry name" value="GLEYA_adhesin_domain"/>
</dbReference>
<organism evidence="4 5">
    <name type="scientific">Maudiozyma humilis</name>
    <name type="common">Sour dough yeast</name>
    <name type="synonym">Kazachstania humilis</name>
    <dbReference type="NCBI Taxonomy" id="51915"/>
    <lineage>
        <taxon>Eukaryota</taxon>
        <taxon>Fungi</taxon>
        <taxon>Dikarya</taxon>
        <taxon>Ascomycota</taxon>
        <taxon>Saccharomycotina</taxon>
        <taxon>Saccharomycetes</taxon>
        <taxon>Saccharomycetales</taxon>
        <taxon>Saccharomycetaceae</taxon>
        <taxon>Maudiozyma</taxon>
    </lineage>
</organism>
<reference evidence="4 5" key="1">
    <citation type="journal article" date="2023" name="Elife">
        <title>Identification of key yeast species and microbe-microbe interactions impacting larval growth of Drosophila in the wild.</title>
        <authorList>
            <person name="Mure A."/>
            <person name="Sugiura Y."/>
            <person name="Maeda R."/>
            <person name="Honda K."/>
            <person name="Sakurai N."/>
            <person name="Takahashi Y."/>
            <person name="Watada M."/>
            <person name="Katoh T."/>
            <person name="Gotoh A."/>
            <person name="Gotoh Y."/>
            <person name="Taniguchi I."/>
            <person name="Nakamura K."/>
            <person name="Hayashi T."/>
            <person name="Katayama T."/>
            <person name="Uemura T."/>
            <person name="Hattori Y."/>
        </authorList>
    </citation>
    <scope>NUCLEOTIDE SEQUENCE [LARGE SCALE GENOMIC DNA]</scope>
    <source>
        <strain evidence="4 5">KH-74</strain>
    </source>
</reference>
<comment type="caution">
    <text evidence="4">The sequence shown here is derived from an EMBL/GenBank/DDBJ whole genome shotgun (WGS) entry which is preliminary data.</text>
</comment>
<evidence type="ECO:0000259" key="3">
    <source>
        <dbReference type="PROSITE" id="PS51820"/>
    </source>
</evidence>
<evidence type="ECO:0000313" key="4">
    <source>
        <dbReference type="EMBL" id="GMM54362.1"/>
    </source>
</evidence>
<feature type="region of interest" description="Disordered" evidence="1">
    <location>
        <begin position="392"/>
        <end position="417"/>
    </location>
</feature>
<dbReference type="Proteomes" id="UP001377567">
    <property type="component" value="Unassembled WGS sequence"/>
</dbReference>
<gene>
    <name evidence="4" type="ORF">DAKH74_009780</name>
</gene>
<feature type="region of interest" description="Disordered" evidence="1">
    <location>
        <begin position="1004"/>
        <end position="1030"/>
    </location>
</feature>
<dbReference type="EMBL" id="BTGD01000001">
    <property type="protein sequence ID" value="GMM54362.1"/>
    <property type="molecule type" value="Genomic_DNA"/>
</dbReference>
<name>A0AAV5RSU1_MAUHU</name>
<feature type="domain" description="PA14" evidence="3">
    <location>
        <begin position="91"/>
        <end position="247"/>
    </location>
</feature>
<feature type="compositionally biased region" description="Polar residues" evidence="1">
    <location>
        <begin position="1377"/>
        <end position="1387"/>
    </location>
</feature>
<feature type="region of interest" description="Disordered" evidence="1">
    <location>
        <begin position="353"/>
        <end position="379"/>
    </location>
</feature>
<feature type="region of interest" description="Disordered" evidence="1">
    <location>
        <begin position="1420"/>
        <end position="1453"/>
    </location>
</feature>
<evidence type="ECO:0000256" key="2">
    <source>
        <dbReference type="SAM" id="SignalP"/>
    </source>
</evidence>
<keyword evidence="5" id="KW-1185">Reference proteome</keyword>
<feature type="signal peptide" evidence="2">
    <location>
        <begin position="1"/>
        <end position="19"/>
    </location>
</feature>
<feature type="region of interest" description="Disordered" evidence="1">
    <location>
        <begin position="937"/>
        <end position="958"/>
    </location>
</feature>
<feature type="compositionally biased region" description="Polar residues" evidence="1">
    <location>
        <begin position="1016"/>
        <end position="1025"/>
    </location>
</feature>
<feature type="chain" id="PRO_5043775339" description="PA14 domain-containing protein" evidence="2">
    <location>
        <begin position="20"/>
        <end position="1539"/>
    </location>
</feature>
<dbReference type="PROSITE" id="PS51820">
    <property type="entry name" value="PA14"/>
    <property type="match status" value="1"/>
</dbReference>
<feature type="region of interest" description="Disordered" evidence="1">
    <location>
        <begin position="1187"/>
        <end position="1207"/>
    </location>
</feature>
<proteinExistence type="predicted"/>
<dbReference type="Gene3D" id="2.60.120.1560">
    <property type="match status" value="1"/>
</dbReference>
<feature type="region of interest" description="Disordered" evidence="1">
    <location>
        <begin position="505"/>
        <end position="533"/>
    </location>
</feature>
<protein>
    <recommendedName>
        <fullName evidence="3">PA14 domain-containing protein</fullName>
    </recommendedName>
</protein>
<feature type="compositionally biased region" description="Polar residues" evidence="1">
    <location>
        <begin position="1440"/>
        <end position="1453"/>
    </location>
</feature>
<evidence type="ECO:0000313" key="5">
    <source>
        <dbReference type="Proteomes" id="UP001377567"/>
    </source>
</evidence>
<keyword evidence="2" id="KW-0732">Signal</keyword>
<dbReference type="Pfam" id="PF10528">
    <property type="entry name" value="GLEYA"/>
    <property type="match status" value="1"/>
</dbReference>
<feature type="region of interest" description="Disordered" evidence="1">
    <location>
        <begin position="1489"/>
        <end position="1517"/>
    </location>
</feature>
<evidence type="ECO:0000256" key="1">
    <source>
        <dbReference type="SAM" id="MobiDB-lite"/>
    </source>
</evidence>
<sequence>MLNWTFLIISLLLFDSVFSNKVPCLPDGDMSNGLKARFFPGKLNNLKALTSPDFLAHDYLQTAPIGEIEGITNPNFDIRPCYIDSRRRTCPLDSNYVLLGFNHYICDLHYCQNSAKGLVSNVNVLGLSTTVTNFTLELTGYIKVDVTGAYKFVINAADDVAGIAIGGGSAFDCCDSGLSKGVADPFFDANGVKDWDYSPSPISADIYLHAGVYYPVRLMYANIYNYAHLETAIIFPNGDKIKDWGSLIYNFENGKTADTASCTLPPLGIPSSVNVLPDPTSILGPNIDKQIEVSGTITATIKKTEITTDSNGQSSVVIEVKKALVTVAPSADIALITPSTVIVLQSVATGTSSSKSIQSTSSIGTTSNSVSTSVSSSSSYVIPGDNIITQSSSLTDSYTTDTPSSKSSPFSISTSSSTTVYNFSSLPIESGSMSIVKSDSHTTYSVQKSPLATRIEATSQYEESDGKPQLYPRTSAVSSIAIESSSFAPTDLTFSRTQVSQTGVSNTNTNVLSSDDEISHMSSTTSSSNESSNIISTTRMYSSNSQIVSASNYISESSTDVTHRSSQSVVSQLESASTISDSYEQSRSKSWELLPSSSQSETTITTGISVMGSTGATNFVDPINSEGSSGFTSSTVQTDPATLTDAINLPNSENLRYSTDLPNSSTSSIFEMSIFAGLTHSIESTSSIDFVSSLSSTSFIETTSPSSLLGITSAPSLITSTNLPSSMSSISAEDSERLAKSIYSASPSVISNSTRSMDFITSKYPRSETDITEATGNTADLGGSLESQSLLCSTCSLGSMQFISRKASVDPIDLRRSSRILSFSDSTKQTSFTSSIISTEARTPVTTAKPMNSNDDTKSPTIINSMPFTMLIKLTGSESYTTITRPTTFPDSETSTDRSVQRTLLITMPSILSDEFTKSTIIVNVQDGIDSLSDFYNTSSGPSSKSTTTISPTRSATSSTNYPYYSQFPSNIESTLDYLSQSTSRNSYGDASVNAVEISSFPMSTPTAKSKGGSMTMENEMSSYGSDPEYRENSEIEYTASAIWRTGKTKSDVDITNSSTRNLSTMDALDDHFTSLHESTVRSSPQISQGDISPLTVTYTFESKSEFDPNPTFDTQSIEPSGILLDAIPFSSSMREDYTTLVNKYSTSSDVTTSLLSKDYNQNTPTQMSASVSIIAESTSLSQRDIIHSEPSTPDAPQGSIISSNVFENNSDGMAPARFGLRMKSSFSNIQSRNSFMSDDPDYSSNQSTVTLNDYAIKSSESTVHPTSIIDESSKATRVNLHVSQTPRSFVTVLKETSSNPSDTQNSDIDAVGRIDDFSSEIYNSIENSLSLSTHPSSHSDLKSSMTAFVISSTAVLPSNNIRTLISSSMQKFPGSSAHSTHSNNTALHGDILDSDQSSPLKTLNDDIYRTTHTVIDQNVPQSTENTSSRVPNMVPDTGESITRSPRTMDNNSWKIPLPSVDVYRESNTNITDNYSGGYSTIPATPTIPSETQSTSHVLSSRSGHSASSTEGSAFEGGCPSSLNRARVGLAILILYAVL</sequence>
<accession>A0AAV5RSU1</accession>
<dbReference type="InterPro" id="IPR037524">
    <property type="entry name" value="PA14/GLEYA"/>
</dbReference>